<protein>
    <recommendedName>
        <fullName evidence="2">ubiquitinyl hydrolase 1</fullName>
        <ecNumber evidence="2">3.4.19.12</ecNumber>
    </recommendedName>
</protein>
<dbReference type="InterPro" id="IPR001394">
    <property type="entry name" value="Peptidase_C19_UCH"/>
</dbReference>
<dbReference type="InterPro" id="IPR028889">
    <property type="entry name" value="USP"/>
</dbReference>
<proteinExistence type="predicted"/>
<dbReference type="GO" id="GO:0004843">
    <property type="term" value="F:cysteine-type deubiquitinase activity"/>
    <property type="evidence" value="ECO:0007669"/>
    <property type="project" value="UniProtKB-EC"/>
</dbReference>
<keyword evidence="12" id="KW-1185">Reference proteome</keyword>
<evidence type="ECO:0000259" key="9">
    <source>
        <dbReference type="PROSITE" id="PS50865"/>
    </source>
</evidence>
<reference evidence="11 12" key="1">
    <citation type="submission" date="2018-04" db="EMBL/GenBank/DDBJ databases">
        <title>The genome of golden apple snail Pomacea canaliculata provides insight into stress tolerance and invasive adaptation.</title>
        <authorList>
            <person name="Liu C."/>
            <person name="Liu B."/>
            <person name="Ren Y."/>
            <person name="Zhang Y."/>
            <person name="Wang H."/>
            <person name="Li S."/>
            <person name="Jiang F."/>
            <person name="Yin L."/>
            <person name="Zhang G."/>
            <person name="Qian W."/>
            <person name="Fan W."/>
        </authorList>
    </citation>
    <scope>NUCLEOTIDE SEQUENCE [LARGE SCALE GENOMIC DNA]</scope>
    <source>
        <strain evidence="11">SZHN2017</strain>
        <tissue evidence="11">Muscle</tissue>
    </source>
</reference>
<dbReference type="CDD" id="cd02674">
    <property type="entry name" value="Peptidase_C19R"/>
    <property type="match status" value="1"/>
</dbReference>
<dbReference type="AlphaFoldDB" id="A0A2T7NU65"/>
<dbReference type="GO" id="GO:0016579">
    <property type="term" value="P:protein deubiquitination"/>
    <property type="evidence" value="ECO:0007669"/>
    <property type="project" value="InterPro"/>
</dbReference>
<dbReference type="InterPro" id="IPR018200">
    <property type="entry name" value="USP_CS"/>
</dbReference>
<dbReference type="InterPro" id="IPR038765">
    <property type="entry name" value="Papain-like_cys_pep_sf"/>
</dbReference>
<feature type="region of interest" description="Disordered" evidence="7">
    <location>
        <begin position="803"/>
        <end position="830"/>
    </location>
</feature>
<dbReference type="Gene3D" id="3.90.70.10">
    <property type="entry name" value="Cysteine proteinases"/>
    <property type="match status" value="2"/>
</dbReference>
<dbReference type="InterPro" id="IPR050185">
    <property type="entry name" value="Ub_carboxyl-term_hydrolase"/>
</dbReference>
<comment type="catalytic activity">
    <reaction evidence="1">
        <text>Thiol-dependent hydrolysis of ester, thioester, amide, peptide and isopeptide bonds formed by the C-terminal Gly of ubiquitin (a 76-residue protein attached to proteins as an intracellular targeting signal).</text>
        <dbReference type="EC" id="3.4.19.12"/>
    </reaction>
</comment>
<dbReference type="Pfam" id="PF00443">
    <property type="entry name" value="UCH"/>
    <property type="match status" value="1"/>
</dbReference>
<dbReference type="PANTHER" id="PTHR21646:SF74">
    <property type="entry name" value="UBIQUITIN CARBOXYL-TERMINAL HYDROLASE 19"/>
    <property type="match status" value="1"/>
</dbReference>
<feature type="compositionally biased region" description="Basic and acidic residues" evidence="7">
    <location>
        <begin position="1204"/>
        <end position="1220"/>
    </location>
</feature>
<feature type="domain" description="CS" evidence="10">
    <location>
        <begin position="60"/>
        <end position="147"/>
    </location>
</feature>
<comment type="caution">
    <text evidence="11">The sequence shown here is derived from an EMBL/GenBank/DDBJ whole genome shotgun (WGS) entry which is preliminary data.</text>
</comment>
<dbReference type="InterPro" id="IPR007052">
    <property type="entry name" value="CS_dom"/>
</dbReference>
<dbReference type="CDD" id="cd06463">
    <property type="entry name" value="p23_like"/>
    <property type="match status" value="1"/>
</dbReference>
<sequence>MHKTQIKHTSLDVCTERDISGSMDNESQAEGTKADDYSLASDHRKRKKVGDMSESGGKAQPRLEVVWAQSEEDISMTTTLGVGDGEAEDVQVLFTDQDMTITLGDGSKQQWNFHGTIDRHKSRVQRKKRKFSIQVIKKEPGIWPALLKTSACAFDQDMEAAPQPSSDKAEDSLESITKEEEPVFNLQHVKHDFFEKDGNLTVHIYVKGVNKDAVKVRFEDKSFLVKFQTGDAKFLQLNEGASEDTVFSWQVNTKNSIIPSMCKHKVTANFIELTLKKASPERWSILEAPQRRENLYYISRNTHFLKAKFMDSCQKFISKSDATSSPSSSKTVAFDEMAQGDLCSHFDCQHMHYTCPQKPTCKVQPLNKVQVDTPVVTAGYTGLDNLGNTYGQFQREINRDNVLGTGGHLAVAFGVLLKTLWAGTKYSCAPGKLKDLVAKKASQFTGFAQHDAQEFMAFLLDGLHEDLNRVKNKPYTETVESNGRPDEVVADEAWDVYKKRNDSFVVDLFQGQYKSKLVCPVCNKVSITFDPFLYLSVPLPKNKKTISVIFMWRDPHRKPVKFLVQLVKDSSAGHLKEILSRKTGVHPTDMRVFEVCRSLIVKHFQSNSDLSNIQPTSLIIVNEVLSAEVAGEEVVEIPVIQRTLVPHQFPTKCSACRKECEAGTKLKRCMKCLKVGYCDQACQRTHWSTHKPGCNPSPEPVGSPFILSVPKSQCTYARIARLMEGHARYSVDTFQPPVKAETASTSGVSTPAPASESTGLQLPSHPSGSNLSSSSGSQSSGSLSSLDSISSCSSTATLTAGAPTATFDMEDFDEEEHDRDEARRVDDDGSGAHLECNAALEEKGCQDRDSGVISLQSARVGQLERELVTCAEKLALTNAVLGVQASMSTERSVPLFFIKPVTIDGHGVRGASGERLEDKGDVPLDLSGHSYLSMDWRNSDKLPSYVLVQSKPLEVDIDESALQAGSSDSKQLTLHQCLELFTEPETLAPDQAWYCPQCKEHREASKQMSLWRLPHTLIIQLKRFSFRNVVWREKLDTMVDFPTRDLDLTPYTMGGQGSGPRAIYDLYGVVNHKGGILGGHYTSMARCADLVQPLKNEVGWRLFDDSHVSTISIEKNVVTSMAYLLFYRRREPFVPSIERSLEEASPQKDLSLKESLTEDQNKEDEEMTEEPVSNKLYRDASSEDGEEVQEKCDPEKDEDNDYSLEDKSADHQVIRPKLDYTDMDAVD</sequence>
<evidence type="ECO:0000256" key="5">
    <source>
        <dbReference type="ARBA" id="ARBA00022833"/>
    </source>
</evidence>
<dbReference type="PROSITE" id="PS50865">
    <property type="entry name" value="ZF_MYND_2"/>
    <property type="match status" value="1"/>
</dbReference>
<dbReference type="EC" id="3.4.19.12" evidence="2"/>
<organism evidence="11 12">
    <name type="scientific">Pomacea canaliculata</name>
    <name type="common">Golden apple snail</name>
    <dbReference type="NCBI Taxonomy" id="400727"/>
    <lineage>
        <taxon>Eukaryota</taxon>
        <taxon>Metazoa</taxon>
        <taxon>Spiralia</taxon>
        <taxon>Lophotrochozoa</taxon>
        <taxon>Mollusca</taxon>
        <taxon>Gastropoda</taxon>
        <taxon>Caenogastropoda</taxon>
        <taxon>Architaenioglossa</taxon>
        <taxon>Ampullarioidea</taxon>
        <taxon>Ampullariidae</taxon>
        <taxon>Pomacea</taxon>
    </lineage>
</organism>
<dbReference type="PROSITE" id="PS00973">
    <property type="entry name" value="USP_2"/>
    <property type="match status" value="1"/>
</dbReference>
<feature type="region of interest" description="Disordered" evidence="7">
    <location>
        <begin position="1140"/>
        <end position="1227"/>
    </location>
</feature>
<dbReference type="PROSITE" id="PS50235">
    <property type="entry name" value="USP_3"/>
    <property type="match status" value="1"/>
</dbReference>
<dbReference type="Proteomes" id="UP000245119">
    <property type="component" value="Linkage Group LG9"/>
</dbReference>
<gene>
    <name evidence="11" type="ORF">C0Q70_15202</name>
</gene>
<keyword evidence="5" id="KW-0862">Zinc</keyword>
<keyword evidence="3" id="KW-0479">Metal-binding</keyword>
<evidence type="ECO:0000259" key="8">
    <source>
        <dbReference type="PROSITE" id="PS50235"/>
    </source>
</evidence>
<evidence type="ECO:0000256" key="2">
    <source>
        <dbReference type="ARBA" id="ARBA00012759"/>
    </source>
</evidence>
<evidence type="ECO:0000256" key="1">
    <source>
        <dbReference type="ARBA" id="ARBA00000707"/>
    </source>
</evidence>
<evidence type="ECO:0000313" key="11">
    <source>
        <dbReference type="EMBL" id="PVD24717.1"/>
    </source>
</evidence>
<evidence type="ECO:0000259" key="10">
    <source>
        <dbReference type="PROSITE" id="PS51203"/>
    </source>
</evidence>
<feature type="domain" description="MYND-type" evidence="9">
    <location>
        <begin position="653"/>
        <end position="694"/>
    </location>
</feature>
<dbReference type="CDD" id="cd06466">
    <property type="entry name" value="p23_CS_SGT1_like"/>
    <property type="match status" value="1"/>
</dbReference>
<dbReference type="Gene3D" id="2.60.40.790">
    <property type="match status" value="2"/>
</dbReference>
<dbReference type="Pfam" id="PF04969">
    <property type="entry name" value="CS"/>
    <property type="match status" value="2"/>
</dbReference>
<dbReference type="Pfam" id="PF01753">
    <property type="entry name" value="zf-MYND"/>
    <property type="match status" value="1"/>
</dbReference>
<name>A0A2T7NU65_POMCA</name>
<dbReference type="InterPro" id="IPR002893">
    <property type="entry name" value="Znf_MYND"/>
</dbReference>
<dbReference type="PANTHER" id="PTHR21646">
    <property type="entry name" value="UBIQUITIN CARBOXYL-TERMINAL HYDROLASE"/>
    <property type="match status" value="1"/>
</dbReference>
<feature type="region of interest" description="Disordered" evidence="7">
    <location>
        <begin position="1"/>
        <end position="59"/>
    </location>
</feature>
<dbReference type="PROSITE" id="PS01360">
    <property type="entry name" value="ZF_MYND_1"/>
    <property type="match status" value="1"/>
</dbReference>
<dbReference type="PROSITE" id="PS51203">
    <property type="entry name" value="CS"/>
    <property type="match status" value="2"/>
</dbReference>
<dbReference type="InterPro" id="IPR008978">
    <property type="entry name" value="HSP20-like_chaperone"/>
</dbReference>
<dbReference type="SUPFAM" id="SSF54001">
    <property type="entry name" value="Cysteine proteinases"/>
    <property type="match status" value="1"/>
</dbReference>
<feature type="compositionally biased region" description="Acidic residues" evidence="7">
    <location>
        <begin position="808"/>
        <end position="818"/>
    </location>
</feature>
<dbReference type="SUPFAM" id="SSF49764">
    <property type="entry name" value="HSP20-like chaperones"/>
    <property type="match status" value="2"/>
</dbReference>
<dbReference type="GO" id="GO:0008270">
    <property type="term" value="F:zinc ion binding"/>
    <property type="evidence" value="ECO:0007669"/>
    <property type="project" value="UniProtKB-KW"/>
</dbReference>
<evidence type="ECO:0000256" key="7">
    <source>
        <dbReference type="SAM" id="MobiDB-lite"/>
    </source>
</evidence>
<evidence type="ECO:0000256" key="6">
    <source>
        <dbReference type="PROSITE-ProRule" id="PRU00134"/>
    </source>
</evidence>
<keyword evidence="4 6" id="KW-0863">Zinc-finger</keyword>
<dbReference type="Gene3D" id="6.10.140.2220">
    <property type="match status" value="1"/>
</dbReference>
<evidence type="ECO:0000313" key="12">
    <source>
        <dbReference type="Proteomes" id="UP000245119"/>
    </source>
</evidence>
<feature type="domain" description="CS" evidence="10">
    <location>
        <begin position="186"/>
        <end position="287"/>
    </location>
</feature>
<dbReference type="STRING" id="400727.A0A2T7NU65"/>
<feature type="region of interest" description="Disordered" evidence="7">
    <location>
        <begin position="738"/>
        <end position="786"/>
    </location>
</feature>
<feature type="domain" description="USP" evidence="8">
    <location>
        <begin position="378"/>
        <end position="1130"/>
    </location>
</feature>
<evidence type="ECO:0000256" key="4">
    <source>
        <dbReference type="ARBA" id="ARBA00022771"/>
    </source>
</evidence>
<dbReference type="SUPFAM" id="SSF144232">
    <property type="entry name" value="HIT/MYND zinc finger-like"/>
    <property type="match status" value="1"/>
</dbReference>
<dbReference type="OrthoDB" id="265776at2759"/>
<feature type="compositionally biased region" description="Low complexity" evidence="7">
    <location>
        <begin position="764"/>
        <end position="786"/>
    </location>
</feature>
<accession>A0A2T7NU65</accession>
<evidence type="ECO:0000256" key="3">
    <source>
        <dbReference type="ARBA" id="ARBA00022723"/>
    </source>
</evidence>
<feature type="compositionally biased region" description="Basic and acidic residues" evidence="7">
    <location>
        <begin position="1140"/>
        <end position="1160"/>
    </location>
</feature>
<dbReference type="EMBL" id="PZQS01000009">
    <property type="protein sequence ID" value="PVD24717.1"/>
    <property type="molecule type" value="Genomic_DNA"/>
</dbReference>